<dbReference type="PROSITE" id="PS51007">
    <property type="entry name" value="CYTC"/>
    <property type="match status" value="1"/>
</dbReference>
<accession>A0A383RV38</accession>
<dbReference type="InterPro" id="IPR051459">
    <property type="entry name" value="Cytochrome_c-type_DH"/>
</dbReference>
<evidence type="ECO:0000259" key="8">
    <source>
        <dbReference type="PROSITE" id="PS51007"/>
    </source>
</evidence>
<keyword evidence="10" id="KW-1185">Reference proteome</keyword>
<evidence type="ECO:0000256" key="3">
    <source>
        <dbReference type="ARBA" id="ARBA00022723"/>
    </source>
</evidence>
<keyword evidence="7" id="KW-0732">Signal</keyword>
<protein>
    <submittedName>
        <fullName evidence="9">Cytochrome c, mono-and diheme variants family</fullName>
    </submittedName>
</protein>
<dbReference type="InterPro" id="IPR036909">
    <property type="entry name" value="Cyt_c-like_dom_sf"/>
</dbReference>
<dbReference type="PANTHER" id="PTHR35008">
    <property type="entry name" value="BLL4482 PROTEIN-RELATED"/>
    <property type="match status" value="1"/>
</dbReference>
<dbReference type="Gene3D" id="1.10.760.10">
    <property type="entry name" value="Cytochrome c-like domain"/>
    <property type="match status" value="1"/>
</dbReference>
<name>A0A383RV38_9PSED</name>
<gene>
    <name evidence="9" type="ORF">CCOS865_02781</name>
</gene>
<dbReference type="Proteomes" id="UP000263595">
    <property type="component" value="Unassembled WGS sequence"/>
</dbReference>
<dbReference type="EMBL" id="UNOZ01000019">
    <property type="protein sequence ID" value="SYX90514.1"/>
    <property type="molecule type" value="Genomic_DNA"/>
</dbReference>
<proteinExistence type="predicted"/>
<dbReference type="SUPFAM" id="SSF46626">
    <property type="entry name" value="Cytochrome c"/>
    <property type="match status" value="1"/>
</dbReference>
<dbReference type="AlphaFoldDB" id="A0A383RV38"/>
<organism evidence="9 10">
    <name type="scientific">Pseudomonas reidholzensis</name>
    <dbReference type="NCBI Taxonomy" id="1785162"/>
    <lineage>
        <taxon>Bacteria</taxon>
        <taxon>Pseudomonadati</taxon>
        <taxon>Pseudomonadota</taxon>
        <taxon>Gammaproteobacteria</taxon>
        <taxon>Pseudomonadales</taxon>
        <taxon>Pseudomonadaceae</taxon>
        <taxon>Pseudomonas</taxon>
    </lineage>
</organism>
<dbReference type="GO" id="GO:0005506">
    <property type="term" value="F:iron ion binding"/>
    <property type="evidence" value="ECO:0007669"/>
    <property type="project" value="InterPro"/>
</dbReference>
<keyword evidence="4" id="KW-0249">Electron transport</keyword>
<keyword evidence="1" id="KW-0813">Transport</keyword>
<evidence type="ECO:0000256" key="2">
    <source>
        <dbReference type="ARBA" id="ARBA00022617"/>
    </source>
</evidence>
<evidence type="ECO:0000256" key="6">
    <source>
        <dbReference type="PROSITE-ProRule" id="PRU00433"/>
    </source>
</evidence>
<dbReference type="InterPro" id="IPR008168">
    <property type="entry name" value="Cyt_C_IC"/>
</dbReference>
<reference evidence="10" key="1">
    <citation type="submission" date="2018-08" db="EMBL/GenBank/DDBJ databases">
        <authorList>
            <person name="Blom J."/>
        </authorList>
    </citation>
    <scope>NUCLEOTIDE SEQUENCE [LARGE SCALE GENOMIC DNA]</scope>
    <source>
        <strain evidence="10">CCOS 865</strain>
    </source>
</reference>
<evidence type="ECO:0000256" key="5">
    <source>
        <dbReference type="ARBA" id="ARBA00023004"/>
    </source>
</evidence>
<keyword evidence="3 6" id="KW-0479">Metal-binding</keyword>
<dbReference type="RefSeq" id="WP_119141811.1">
    <property type="nucleotide sequence ID" value="NZ_CBCSFL010000007.1"/>
</dbReference>
<evidence type="ECO:0000313" key="10">
    <source>
        <dbReference type="Proteomes" id="UP000263595"/>
    </source>
</evidence>
<dbReference type="PRINTS" id="PR00605">
    <property type="entry name" value="CYTCHROMECIC"/>
</dbReference>
<keyword evidence="2 6" id="KW-0349">Heme</keyword>
<dbReference type="GO" id="GO:0009055">
    <property type="term" value="F:electron transfer activity"/>
    <property type="evidence" value="ECO:0007669"/>
    <property type="project" value="InterPro"/>
</dbReference>
<evidence type="ECO:0000256" key="4">
    <source>
        <dbReference type="ARBA" id="ARBA00022982"/>
    </source>
</evidence>
<feature type="domain" description="Cytochrome c" evidence="8">
    <location>
        <begin position="32"/>
        <end position="111"/>
    </location>
</feature>
<evidence type="ECO:0000256" key="1">
    <source>
        <dbReference type="ARBA" id="ARBA00022448"/>
    </source>
</evidence>
<evidence type="ECO:0000313" key="9">
    <source>
        <dbReference type="EMBL" id="SYX90514.1"/>
    </source>
</evidence>
<dbReference type="InterPro" id="IPR009056">
    <property type="entry name" value="Cyt_c-like_dom"/>
</dbReference>
<sequence>MHKHSWLALLIGALGNAGAWAADGDLSTSGKFDERTGEALFHQVCQGCHMPQAQGASGAGAYPALAANAKLAAKVYPVFMVSSGQGGMPGFKDSMSDQQIADVVNYVRSHFGNAFADSVTLEDVRSVTQR</sequence>
<dbReference type="PANTHER" id="PTHR35008:SF9">
    <property type="entry name" value="CYTOCHROME C DOMAIN-CONTAINING PROTEIN"/>
    <property type="match status" value="1"/>
</dbReference>
<evidence type="ECO:0000256" key="7">
    <source>
        <dbReference type="SAM" id="SignalP"/>
    </source>
</evidence>
<feature type="signal peptide" evidence="7">
    <location>
        <begin position="1"/>
        <end position="21"/>
    </location>
</feature>
<dbReference type="OrthoDB" id="5523448at2"/>
<dbReference type="Pfam" id="PF13442">
    <property type="entry name" value="Cytochrome_CBB3"/>
    <property type="match status" value="1"/>
</dbReference>
<dbReference type="GO" id="GO:0020037">
    <property type="term" value="F:heme binding"/>
    <property type="evidence" value="ECO:0007669"/>
    <property type="project" value="InterPro"/>
</dbReference>
<feature type="chain" id="PRO_5016988288" evidence="7">
    <location>
        <begin position="22"/>
        <end position="130"/>
    </location>
</feature>
<keyword evidence="5 6" id="KW-0408">Iron</keyword>